<accession>A0A1Q5P070</accession>
<dbReference type="InterPro" id="IPR013378">
    <property type="entry name" value="InlB-like_B-rpt"/>
</dbReference>
<dbReference type="InterPro" id="IPR042229">
    <property type="entry name" value="Listeria/Bacterioides_rpt_sf"/>
</dbReference>
<dbReference type="STRING" id="1714354.BLL40_14960"/>
<dbReference type="Pfam" id="PF09479">
    <property type="entry name" value="Flg_new"/>
    <property type="match status" value="1"/>
</dbReference>
<dbReference type="Proteomes" id="UP000186524">
    <property type="component" value="Unassembled WGS sequence"/>
</dbReference>
<keyword evidence="5" id="KW-1185">Reference proteome</keyword>
<evidence type="ECO:0000256" key="1">
    <source>
        <dbReference type="ARBA" id="ARBA00004196"/>
    </source>
</evidence>
<dbReference type="RefSeq" id="WP_073712670.1">
    <property type="nucleotide sequence ID" value="NZ_MRWQ01000020.1"/>
</dbReference>
<evidence type="ECO:0000313" key="4">
    <source>
        <dbReference type="EMBL" id="OKL35502.1"/>
    </source>
</evidence>
<proteinExistence type="predicted"/>
<comment type="caution">
    <text evidence="4">The sequence shown here is derived from an EMBL/GenBank/DDBJ whole genome shotgun (WGS) entry which is preliminary data.</text>
</comment>
<evidence type="ECO:0000259" key="3">
    <source>
        <dbReference type="PROSITE" id="PS51272"/>
    </source>
</evidence>
<feature type="domain" description="SLH" evidence="3">
    <location>
        <begin position="435"/>
        <end position="498"/>
    </location>
</feature>
<name>A0A1Q5P070_9BACI</name>
<comment type="subcellular location">
    <subcellularLocation>
        <location evidence="1">Cell envelope</location>
    </subcellularLocation>
</comment>
<feature type="domain" description="SLH" evidence="3">
    <location>
        <begin position="364"/>
        <end position="427"/>
    </location>
</feature>
<dbReference type="EMBL" id="MRWQ01000020">
    <property type="protein sequence ID" value="OKL35502.1"/>
    <property type="molecule type" value="Genomic_DNA"/>
</dbReference>
<feature type="domain" description="SLH" evidence="3">
    <location>
        <begin position="301"/>
        <end position="363"/>
    </location>
</feature>
<dbReference type="PROSITE" id="PS51272">
    <property type="entry name" value="SLH"/>
    <property type="match status" value="3"/>
</dbReference>
<feature type="non-terminal residue" evidence="4">
    <location>
        <position position="1"/>
    </location>
</feature>
<keyword evidence="2" id="KW-0732">Signal</keyword>
<evidence type="ECO:0000256" key="2">
    <source>
        <dbReference type="ARBA" id="ARBA00022729"/>
    </source>
</evidence>
<dbReference type="Pfam" id="PF00395">
    <property type="entry name" value="SLH"/>
    <property type="match status" value="3"/>
</dbReference>
<gene>
    <name evidence="4" type="ORF">BLL40_14960</name>
</gene>
<dbReference type="InterPro" id="IPR051465">
    <property type="entry name" value="Cell_Envelope_Struct_Comp"/>
</dbReference>
<protein>
    <recommendedName>
        <fullName evidence="3">SLH domain-containing protein</fullName>
    </recommendedName>
</protein>
<dbReference type="GO" id="GO:0030313">
    <property type="term" value="C:cell envelope"/>
    <property type="evidence" value="ECO:0007669"/>
    <property type="project" value="UniProtKB-SubCell"/>
</dbReference>
<dbReference type="Gene3D" id="2.60.40.4270">
    <property type="entry name" value="Listeria-Bacteroides repeat domain"/>
    <property type="match status" value="1"/>
</dbReference>
<sequence length="535" mass="59302">VNEYKVTFNGTDLSDASITYGEKVTKPADPIKAGSIFRGWYADADFKTAFDFTKDITSDTVIYAKWTAVVVLAPTDPAVEEIAVDVVTDGSDAVVVQTPIQRRTEADGTVKDTVTFTREKAEAFVHASTDKAARIVIPDPNDKVAETNISVPKEAMHSLAGVDASLAIDTANVKISIPAPSMKDFNKELYFRIVPVKKEEEKIEIEDRAKQEESVREIAGLNTATIEVLGRPMTIETNMQNRPVTLTLPIEGALPKDEAERDVILLNLAIFIEHSDGTKEVIRGRIVEYKPGELGVTFEIQKFSTFTMVYLDGAEEYFAEKYTATHKPYISGFKDGTFRPSESVTRAQMASMLIRNLDLSYKGDGTPSYKDTKRSFAFKQIELAKEAGMIFGFKDGTFRPDQSVTRAQVAAIASRWVKSMCDKQNESALCDNTKKAKHFTDIKAEHWASDAIAHVSSIGIITGFGNGSFKPEQPITRAQAVVMLNRLFERGPLNGVAKSTFRDISADHWAFRDIEEAAVTHVYHLDENKAEQLVR</sequence>
<organism evidence="4 5">
    <name type="scientific">Domibacillus mangrovi</name>
    <dbReference type="NCBI Taxonomy" id="1714354"/>
    <lineage>
        <taxon>Bacteria</taxon>
        <taxon>Bacillati</taxon>
        <taxon>Bacillota</taxon>
        <taxon>Bacilli</taxon>
        <taxon>Bacillales</taxon>
        <taxon>Bacillaceae</taxon>
        <taxon>Domibacillus</taxon>
    </lineage>
</organism>
<dbReference type="PANTHER" id="PTHR43308">
    <property type="entry name" value="OUTER MEMBRANE PROTEIN ALPHA-RELATED"/>
    <property type="match status" value="1"/>
</dbReference>
<dbReference type="OrthoDB" id="9807519at2"/>
<reference evidence="4 5" key="1">
    <citation type="submission" date="2016-12" db="EMBL/GenBank/DDBJ databases">
        <title>Domibacillus sp. SAOS 44 whole genome sequencing.</title>
        <authorList>
            <person name="Verma A."/>
            <person name="Krishnamurthi S."/>
        </authorList>
    </citation>
    <scope>NUCLEOTIDE SEQUENCE [LARGE SCALE GENOMIC DNA]</scope>
    <source>
        <strain evidence="4 5">SAOS 44</strain>
    </source>
</reference>
<evidence type="ECO:0000313" key="5">
    <source>
        <dbReference type="Proteomes" id="UP000186524"/>
    </source>
</evidence>
<dbReference type="InterPro" id="IPR001119">
    <property type="entry name" value="SLH_dom"/>
</dbReference>
<dbReference type="AlphaFoldDB" id="A0A1Q5P070"/>